<gene>
    <name evidence="1" type="ORF">Pfra01_000631700</name>
</gene>
<evidence type="ECO:0000313" key="1">
    <source>
        <dbReference type="EMBL" id="GMF29496.1"/>
    </source>
</evidence>
<dbReference type="Proteomes" id="UP001165121">
    <property type="component" value="Unassembled WGS sequence"/>
</dbReference>
<proteinExistence type="predicted"/>
<dbReference type="AlphaFoldDB" id="A0A9W6UB01"/>
<organism evidence="1 2">
    <name type="scientific">Phytophthora fragariaefolia</name>
    <dbReference type="NCBI Taxonomy" id="1490495"/>
    <lineage>
        <taxon>Eukaryota</taxon>
        <taxon>Sar</taxon>
        <taxon>Stramenopiles</taxon>
        <taxon>Oomycota</taxon>
        <taxon>Peronosporomycetes</taxon>
        <taxon>Peronosporales</taxon>
        <taxon>Peronosporaceae</taxon>
        <taxon>Phytophthora</taxon>
    </lineage>
</organism>
<reference evidence="1" key="1">
    <citation type="submission" date="2023-04" db="EMBL/GenBank/DDBJ databases">
        <title>Phytophthora fragariaefolia NBRC 109709.</title>
        <authorList>
            <person name="Ichikawa N."/>
            <person name="Sato H."/>
            <person name="Tonouchi N."/>
        </authorList>
    </citation>
    <scope>NUCLEOTIDE SEQUENCE</scope>
    <source>
        <strain evidence="1">NBRC 109709</strain>
    </source>
</reference>
<evidence type="ECO:0000313" key="2">
    <source>
        <dbReference type="Proteomes" id="UP001165121"/>
    </source>
</evidence>
<sequence length="126" mass="12881">MRSSDIIALSQGLTFDGSDSEASGSNRSLVVTSVSVFTAGSSSSDSSSDKIGACTNLRLLDEIAPVDVISSPDCGVEGARAFRPLGLGGSFVGFGTDGTNFGCIVCRAICFISATVYDELGRDPGR</sequence>
<name>A0A9W6UB01_9STRA</name>
<comment type="caution">
    <text evidence="1">The sequence shown here is derived from an EMBL/GenBank/DDBJ whole genome shotgun (WGS) entry which is preliminary data.</text>
</comment>
<dbReference type="EMBL" id="BSXT01000538">
    <property type="protein sequence ID" value="GMF29496.1"/>
    <property type="molecule type" value="Genomic_DNA"/>
</dbReference>
<accession>A0A9W6UB01</accession>
<protein>
    <submittedName>
        <fullName evidence="1">Unnamed protein product</fullName>
    </submittedName>
</protein>
<keyword evidence="2" id="KW-1185">Reference proteome</keyword>